<dbReference type="AlphaFoldDB" id="A0A2W4XRG7"/>
<accession>A0A2W4XRG7</accession>
<reference evidence="2" key="1">
    <citation type="submission" date="2018-04" db="EMBL/GenBank/DDBJ databases">
        <authorList>
            <person name="Cornet L."/>
        </authorList>
    </citation>
    <scope>NUCLEOTIDE SEQUENCE [LARGE SCALE GENOMIC DNA]</scope>
</reference>
<protein>
    <submittedName>
        <fullName evidence="1">Uncharacterized protein</fullName>
    </submittedName>
</protein>
<gene>
    <name evidence="1" type="ORF">DCF17_21250</name>
</gene>
<comment type="caution">
    <text evidence="1">The sequence shown here is derived from an EMBL/GenBank/DDBJ whole genome shotgun (WGS) entry which is preliminary data.</text>
</comment>
<sequence length="288" mass="32076">MNPAPSTAPATVPVQITFGQPQPVVTPVTNYSTTTGPTPAIEFLPQPIPTKPPTKTGECEPDPAAKCRYDNLDIAGKCENIIDKLEVDYSLAWDLPECEQDFTIIRSGNNSGKGLDGIAKQIDSIYAAIKVLHDKTRCISDSNKDLAIPETWNLKRTIYIDQMVIVTKLIDDNTSYRRSFTIPHPRYTTIKAAGRIKRFAYKRGSAQATISLRDNSCCVLNCSTIAEAKRVVRYILQLVKPSWASGARVNYIEKINMDIQPATVELHKAQYFSSTDNRILPDWSINIK</sequence>
<name>A0A2W4XRG7_9CYAN</name>
<evidence type="ECO:0000313" key="1">
    <source>
        <dbReference type="EMBL" id="PZO33978.1"/>
    </source>
</evidence>
<reference evidence="1 2" key="2">
    <citation type="submission" date="2018-06" db="EMBL/GenBank/DDBJ databases">
        <title>Metagenomic assembly of (sub)arctic Cyanobacteria and their associated microbiome from non-axenic cultures.</title>
        <authorList>
            <person name="Baurain D."/>
        </authorList>
    </citation>
    <scope>NUCLEOTIDE SEQUENCE [LARGE SCALE GENOMIC DNA]</scope>
    <source>
        <strain evidence="1">ULC041bin1</strain>
    </source>
</reference>
<dbReference type="Proteomes" id="UP000249081">
    <property type="component" value="Unassembled WGS sequence"/>
</dbReference>
<evidence type="ECO:0000313" key="2">
    <source>
        <dbReference type="Proteomes" id="UP000249081"/>
    </source>
</evidence>
<organism evidence="1 2">
    <name type="scientific">Shackletoniella antarctica</name>
    <dbReference type="NCBI Taxonomy" id="268115"/>
    <lineage>
        <taxon>Bacteria</taxon>
        <taxon>Bacillati</taxon>
        <taxon>Cyanobacteriota</taxon>
        <taxon>Cyanophyceae</taxon>
        <taxon>Oculatellales</taxon>
        <taxon>Oculatellaceae</taxon>
        <taxon>Shackletoniella</taxon>
    </lineage>
</organism>
<proteinExistence type="predicted"/>
<dbReference type="EMBL" id="QBMN01000228">
    <property type="protein sequence ID" value="PZO33978.1"/>
    <property type="molecule type" value="Genomic_DNA"/>
</dbReference>